<accession>A0A0A2V6M7</accession>
<dbReference type="GeneID" id="26970463"/>
<dbReference type="Proteomes" id="UP000002059">
    <property type="component" value="Partially assembled WGS sequence"/>
</dbReference>
<evidence type="ECO:0000313" key="2">
    <source>
        <dbReference type="EMBL" id="KGQ01755.1"/>
    </source>
</evidence>
<dbReference type="HOGENOM" id="CLU_2543190_0_0_1"/>
<feature type="transmembrane region" description="Helical" evidence="1">
    <location>
        <begin position="51"/>
        <end position="73"/>
    </location>
</feature>
<protein>
    <submittedName>
        <fullName evidence="2">Uncharacterized protein</fullName>
    </submittedName>
</protein>
<organism evidence="2 3">
    <name type="scientific">Paracoccidioides lutzii (strain ATCC MYA-826 / Pb01)</name>
    <name type="common">Paracoccidioides brasiliensis</name>
    <dbReference type="NCBI Taxonomy" id="502779"/>
    <lineage>
        <taxon>Eukaryota</taxon>
        <taxon>Fungi</taxon>
        <taxon>Dikarya</taxon>
        <taxon>Ascomycota</taxon>
        <taxon>Pezizomycotina</taxon>
        <taxon>Eurotiomycetes</taxon>
        <taxon>Eurotiomycetidae</taxon>
        <taxon>Onygenales</taxon>
        <taxon>Ajellomycetaceae</taxon>
        <taxon>Paracoccidioides</taxon>
    </lineage>
</organism>
<reference evidence="2 3" key="1">
    <citation type="journal article" date="2011" name="PLoS Genet.">
        <title>Comparative genomic analysis of human fungal pathogens causing paracoccidioidomycosis.</title>
        <authorList>
            <person name="Desjardins C.A."/>
            <person name="Champion M.D."/>
            <person name="Holder J.W."/>
            <person name="Muszewska A."/>
            <person name="Goldberg J."/>
            <person name="Bailao A.M."/>
            <person name="Brigido M.M."/>
            <person name="Ferreira M.E."/>
            <person name="Garcia A.M."/>
            <person name="Grynberg M."/>
            <person name="Gujja S."/>
            <person name="Heiman D.I."/>
            <person name="Henn M.R."/>
            <person name="Kodira C.D."/>
            <person name="Leon-Narvaez H."/>
            <person name="Longo L.V."/>
            <person name="Ma L.J."/>
            <person name="Malavazi I."/>
            <person name="Matsuo A.L."/>
            <person name="Morais F.V."/>
            <person name="Pereira M."/>
            <person name="Rodriguez-Brito S."/>
            <person name="Sakthikumar S."/>
            <person name="Salem-Izacc S.M."/>
            <person name="Sykes S.M."/>
            <person name="Teixeira M.M."/>
            <person name="Vallejo M.C."/>
            <person name="Walter M.E."/>
            <person name="Yandava C."/>
            <person name="Young S."/>
            <person name="Zeng Q."/>
            <person name="Zucker J."/>
            <person name="Felipe M.S."/>
            <person name="Goldman G.H."/>
            <person name="Haas B.J."/>
            <person name="McEwen J.G."/>
            <person name="Nino-Vega G."/>
            <person name="Puccia R."/>
            <person name="San-Blas G."/>
            <person name="Soares C.M."/>
            <person name="Birren B.W."/>
            <person name="Cuomo C.A."/>
        </authorList>
    </citation>
    <scope>NUCLEOTIDE SEQUENCE [LARGE SCALE GENOMIC DNA]</scope>
    <source>
        <strain evidence="3">ATCC MYA-826 / Pb01</strain>
    </source>
</reference>
<name>A0A0A2V6M7_PARBA</name>
<evidence type="ECO:0000256" key="1">
    <source>
        <dbReference type="SAM" id="Phobius"/>
    </source>
</evidence>
<sequence>MQKKIFRSREALSKCAVEDSVSGMVPDGDFKIASENTISNPLRRSHPLLQVGLSFMPTIPMLFFVSGISASLMHKKHLDRKSV</sequence>
<dbReference type="EMBL" id="KN293996">
    <property type="protein sequence ID" value="KGQ01755.1"/>
    <property type="molecule type" value="Genomic_DNA"/>
</dbReference>
<dbReference type="KEGG" id="pbl:PAAG_11474"/>
<dbReference type="OrthoDB" id="10584067at2759"/>
<dbReference type="RefSeq" id="XP_015703251.1">
    <property type="nucleotide sequence ID" value="XM_015847119.1"/>
</dbReference>
<keyword evidence="3" id="KW-1185">Reference proteome</keyword>
<gene>
    <name evidence="2" type="ORF">PAAG_11474</name>
</gene>
<keyword evidence="1" id="KW-1133">Transmembrane helix</keyword>
<dbReference type="VEuPathDB" id="FungiDB:PAAG_11474"/>
<keyword evidence="1" id="KW-0472">Membrane</keyword>
<evidence type="ECO:0000313" key="3">
    <source>
        <dbReference type="Proteomes" id="UP000002059"/>
    </source>
</evidence>
<keyword evidence="1" id="KW-0812">Transmembrane</keyword>
<proteinExistence type="predicted"/>
<dbReference type="AlphaFoldDB" id="A0A0A2V6M7"/>